<dbReference type="InParanoid" id="A0A6P8ZKG7"/>
<dbReference type="KEGG" id="tpal:117642720"/>
<protein>
    <submittedName>
        <fullName evidence="2">Uncharacterized protein LOC117642720 isoform X1</fullName>
    </submittedName>
</protein>
<reference evidence="2" key="1">
    <citation type="submission" date="2025-08" db="UniProtKB">
        <authorList>
            <consortium name="RefSeq"/>
        </authorList>
    </citation>
    <scope>IDENTIFICATION</scope>
    <source>
        <tissue evidence="2">Total insect</tissue>
    </source>
</reference>
<name>A0A6P8ZKG7_THRPL</name>
<keyword evidence="1" id="KW-1185">Reference proteome</keyword>
<organism evidence="2">
    <name type="scientific">Thrips palmi</name>
    <name type="common">Melon thrips</name>
    <dbReference type="NCBI Taxonomy" id="161013"/>
    <lineage>
        <taxon>Eukaryota</taxon>
        <taxon>Metazoa</taxon>
        <taxon>Ecdysozoa</taxon>
        <taxon>Arthropoda</taxon>
        <taxon>Hexapoda</taxon>
        <taxon>Insecta</taxon>
        <taxon>Pterygota</taxon>
        <taxon>Neoptera</taxon>
        <taxon>Paraneoptera</taxon>
        <taxon>Thysanoptera</taxon>
        <taxon>Terebrantia</taxon>
        <taxon>Thripoidea</taxon>
        <taxon>Thripidae</taxon>
        <taxon>Thrips</taxon>
    </lineage>
</organism>
<proteinExistence type="predicted"/>
<dbReference type="Proteomes" id="UP000515158">
    <property type="component" value="Unplaced"/>
</dbReference>
<accession>A0A6P8ZKG7</accession>
<dbReference type="AlphaFoldDB" id="A0A6P8ZKG7"/>
<dbReference type="RefSeq" id="XP_034237074.1">
    <property type="nucleotide sequence ID" value="XM_034381183.1"/>
</dbReference>
<gene>
    <name evidence="2" type="primary">LOC117642720</name>
</gene>
<evidence type="ECO:0000313" key="2">
    <source>
        <dbReference type="RefSeq" id="XP_034237074.1"/>
    </source>
</evidence>
<sequence>MSVCVAVLPLPQSYILIQVRRLFFLISSQLLVQLFSEIYFIKASVLHHTMSGWTEDTQAACSSNAMEMESTQPPEKKHKHESSAGWCADCWAEVKDACREGHQLLDDDEAVTEWKGRLDALVKEAADARQDAAVNALVAQGPALLLEVEGCNGEGCGVQGGIIRIALAASMMERATVNLVTVLWEALDGATLEFDEAFKMAHVDLDPSAHLAAAMDKLPSCRAGQLFEPGAVFLDSNGTLDICLVRVASEGLHGARVLGFLRGSVDALRVTRCGGHSGDCFCRKKTPARATLRGVRRVAGVKQPGGDGSAS</sequence>
<evidence type="ECO:0000313" key="1">
    <source>
        <dbReference type="Proteomes" id="UP000515158"/>
    </source>
</evidence>
<dbReference type="GeneID" id="117642720"/>